<sequence length="155" mass="16576">MQHVPLARGNSVYGNAARSEGDGQGENQTQRGDAPSRAKRTRGEMSKPSDDPRRLPLRAAYRGPESANSTTSDMHARRVDGSKYTHTSEGIIVHAHAAHAGTPKARSAQTQVGQASTHRMITRNGHHTCVPVVDRSTESSTPRSGGPNTESGTRT</sequence>
<organism evidence="2 3">
    <name type="scientific">Hypholoma sublateritium (strain FD-334 SS-4)</name>
    <dbReference type="NCBI Taxonomy" id="945553"/>
    <lineage>
        <taxon>Eukaryota</taxon>
        <taxon>Fungi</taxon>
        <taxon>Dikarya</taxon>
        <taxon>Basidiomycota</taxon>
        <taxon>Agaricomycotina</taxon>
        <taxon>Agaricomycetes</taxon>
        <taxon>Agaricomycetidae</taxon>
        <taxon>Agaricales</taxon>
        <taxon>Agaricineae</taxon>
        <taxon>Strophariaceae</taxon>
        <taxon>Hypholoma</taxon>
    </lineage>
</organism>
<dbReference type="AlphaFoldDB" id="A0A0D2KQV1"/>
<reference evidence="3" key="1">
    <citation type="submission" date="2014-04" db="EMBL/GenBank/DDBJ databases">
        <title>Evolutionary Origins and Diversification of the Mycorrhizal Mutualists.</title>
        <authorList>
            <consortium name="DOE Joint Genome Institute"/>
            <consortium name="Mycorrhizal Genomics Consortium"/>
            <person name="Kohler A."/>
            <person name="Kuo A."/>
            <person name="Nagy L.G."/>
            <person name="Floudas D."/>
            <person name="Copeland A."/>
            <person name="Barry K.W."/>
            <person name="Cichocki N."/>
            <person name="Veneault-Fourrey C."/>
            <person name="LaButti K."/>
            <person name="Lindquist E.A."/>
            <person name="Lipzen A."/>
            <person name="Lundell T."/>
            <person name="Morin E."/>
            <person name="Murat C."/>
            <person name="Riley R."/>
            <person name="Ohm R."/>
            <person name="Sun H."/>
            <person name="Tunlid A."/>
            <person name="Henrissat B."/>
            <person name="Grigoriev I.V."/>
            <person name="Hibbett D.S."/>
            <person name="Martin F."/>
        </authorList>
    </citation>
    <scope>NUCLEOTIDE SEQUENCE [LARGE SCALE GENOMIC DNA]</scope>
    <source>
        <strain evidence="3">FD-334 SS-4</strain>
    </source>
</reference>
<evidence type="ECO:0000313" key="3">
    <source>
        <dbReference type="Proteomes" id="UP000054270"/>
    </source>
</evidence>
<gene>
    <name evidence="2" type="ORF">HYPSUDRAFT_206574</name>
</gene>
<protein>
    <submittedName>
        <fullName evidence="2">Uncharacterized protein</fullName>
    </submittedName>
</protein>
<feature type="compositionally biased region" description="Polar residues" evidence="1">
    <location>
        <begin position="138"/>
        <end position="155"/>
    </location>
</feature>
<keyword evidence="3" id="KW-1185">Reference proteome</keyword>
<dbReference type="Proteomes" id="UP000054270">
    <property type="component" value="Unassembled WGS sequence"/>
</dbReference>
<feature type="compositionally biased region" description="Basic and acidic residues" evidence="1">
    <location>
        <begin position="41"/>
        <end position="54"/>
    </location>
</feature>
<name>A0A0D2KQV1_HYPSF</name>
<feature type="compositionally biased region" description="Basic and acidic residues" evidence="1">
    <location>
        <begin position="74"/>
        <end position="83"/>
    </location>
</feature>
<accession>A0A0D2KQV1</accession>
<evidence type="ECO:0000313" key="2">
    <source>
        <dbReference type="EMBL" id="KJA17017.1"/>
    </source>
</evidence>
<proteinExistence type="predicted"/>
<dbReference type="EMBL" id="KN817611">
    <property type="protein sequence ID" value="KJA17017.1"/>
    <property type="molecule type" value="Genomic_DNA"/>
</dbReference>
<evidence type="ECO:0000256" key="1">
    <source>
        <dbReference type="SAM" id="MobiDB-lite"/>
    </source>
</evidence>
<feature type="region of interest" description="Disordered" evidence="1">
    <location>
        <begin position="1"/>
        <end position="85"/>
    </location>
</feature>
<feature type="region of interest" description="Disordered" evidence="1">
    <location>
        <begin position="124"/>
        <end position="155"/>
    </location>
</feature>